<dbReference type="InParanoid" id="B8LDC5"/>
<evidence type="ECO:0000259" key="4">
    <source>
        <dbReference type="Pfam" id="PF00447"/>
    </source>
</evidence>
<dbReference type="EMBL" id="DS999419">
    <property type="protein sequence ID" value="EED86783.1"/>
    <property type="molecule type" value="Genomic_DNA"/>
</dbReference>
<dbReference type="InterPro" id="IPR000232">
    <property type="entry name" value="HSF_DNA-bd"/>
</dbReference>
<dbReference type="FunFam" id="1.10.10.10:FF:000479">
    <property type="entry name" value="Predicted protein"/>
    <property type="match status" value="1"/>
</dbReference>
<dbReference type="Proteomes" id="UP000001449">
    <property type="component" value="Unassembled WGS sequence"/>
</dbReference>
<dbReference type="PANTHER" id="PTHR10015">
    <property type="entry name" value="HEAT SHOCK TRANSCRIPTION FACTOR"/>
    <property type="match status" value="1"/>
</dbReference>
<dbReference type="KEGG" id="tps:THAPSDRAFT_264596"/>
<dbReference type="SUPFAM" id="SSF46785">
    <property type="entry name" value="Winged helix' DNA-binding domain"/>
    <property type="match status" value="1"/>
</dbReference>
<dbReference type="PRINTS" id="PR00056">
    <property type="entry name" value="HSFDOMAIN"/>
</dbReference>
<evidence type="ECO:0000256" key="1">
    <source>
        <dbReference type="ARBA" id="ARBA00004123"/>
    </source>
</evidence>
<keyword evidence="3" id="KW-0539">Nucleus</keyword>
<feature type="non-terminal residue" evidence="5">
    <location>
        <position position="65"/>
    </location>
</feature>
<dbReference type="GO" id="GO:0043565">
    <property type="term" value="F:sequence-specific DNA binding"/>
    <property type="evidence" value="ECO:0007669"/>
    <property type="project" value="InterPro"/>
</dbReference>
<name>B8LDC5_THAPS</name>
<dbReference type="GO" id="GO:0005634">
    <property type="term" value="C:nucleus"/>
    <property type="evidence" value="ECO:0007669"/>
    <property type="project" value="UniProtKB-SubCell"/>
</dbReference>
<dbReference type="InterPro" id="IPR036390">
    <property type="entry name" value="WH_DNA-bd_sf"/>
</dbReference>
<dbReference type="PaxDb" id="35128-Thaps264596"/>
<reference evidence="5 6" key="2">
    <citation type="journal article" date="2008" name="Nature">
        <title>The Phaeodactylum genome reveals the evolutionary history of diatom genomes.</title>
        <authorList>
            <person name="Bowler C."/>
            <person name="Allen A.E."/>
            <person name="Badger J.H."/>
            <person name="Grimwood J."/>
            <person name="Jabbari K."/>
            <person name="Kuo A."/>
            <person name="Maheswari U."/>
            <person name="Martens C."/>
            <person name="Maumus F."/>
            <person name="Otillar R.P."/>
            <person name="Rayko E."/>
            <person name="Salamov A."/>
            <person name="Vandepoele K."/>
            <person name="Beszteri B."/>
            <person name="Gruber A."/>
            <person name="Heijde M."/>
            <person name="Katinka M."/>
            <person name="Mock T."/>
            <person name="Valentin K."/>
            <person name="Verret F."/>
            <person name="Berges J.A."/>
            <person name="Brownlee C."/>
            <person name="Cadoret J.P."/>
            <person name="Chiovitti A."/>
            <person name="Choi C.J."/>
            <person name="Coesel S."/>
            <person name="De Martino A."/>
            <person name="Detter J.C."/>
            <person name="Durkin C."/>
            <person name="Falciatore A."/>
            <person name="Fournet J."/>
            <person name="Haruta M."/>
            <person name="Huysman M.J."/>
            <person name="Jenkins B.D."/>
            <person name="Jiroutova K."/>
            <person name="Jorgensen R.E."/>
            <person name="Joubert Y."/>
            <person name="Kaplan A."/>
            <person name="Kroger N."/>
            <person name="Kroth P.G."/>
            <person name="La Roche J."/>
            <person name="Lindquist E."/>
            <person name="Lommer M."/>
            <person name="Martin-Jezequel V."/>
            <person name="Lopez P.J."/>
            <person name="Lucas S."/>
            <person name="Mangogna M."/>
            <person name="McGinnis K."/>
            <person name="Medlin L.K."/>
            <person name="Montsant A."/>
            <person name="Oudot-Le Secq M.P."/>
            <person name="Napoli C."/>
            <person name="Obornik M."/>
            <person name="Parker M.S."/>
            <person name="Petit J.L."/>
            <person name="Porcel B.M."/>
            <person name="Poulsen N."/>
            <person name="Robison M."/>
            <person name="Rychlewski L."/>
            <person name="Rynearson T.A."/>
            <person name="Schmutz J."/>
            <person name="Shapiro H."/>
            <person name="Siaut M."/>
            <person name="Stanley M."/>
            <person name="Sussman M.R."/>
            <person name="Taylor A.R."/>
            <person name="Vardi A."/>
            <person name="von Dassow P."/>
            <person name="Vyverman W."/>
            <person name="Willis A."/>
            <person name="Wyrwicz L.S."/>
            <person name="Rokhsar D.S."/>
            <person name="Weissenbach J."/>
            <person name="Armbrust E.V."/>
            <person name="Green B.R."/>
            <person name="Van de Peer Y."/>
            <person name="Grigoriev I.V."/>
        </authorList>
    </citation>
    <scope>NUCLEOTIDE SEQUENCE [LARGE SCALE GENOMIC DNA]</scope>
    <source>
        <strain evidence="5 6">CCMP1335</strain>
    </source>
</reference>
<proteinExistence type="predicted"/>
<keyword evidence="2" id="KW-0238">DNA-binding</keyword>
<dbReference type="PANTHER" id="PTHR10015:SF206">
    <property type="entry name" value="HSF-TYPE DNA-BINDING DOMAIN-CONTAINING PROTEIN"/>
    <property type="match status" value="1"/>
</dbReference>
<evidence type="ECO:0000256" key="3">
    <source>
        <dbReference type="ARBA" id="ARBA00023242"/>
    </source>
</evidence>
<dbReference type="InterPro" id="IPR036388">
    <property type="entry name" value="WH-like_DNA-bd_sf"/>
</dbReference>
<protein>
    <recommendedName>
        <fullName evidence="4">HSF-type DNA-binding domain-containing protein</fullName>
    </recommendedName>
</protein>
<feature type="domain" description="HSF-type DNA-binding" evidence="4">
    <location>
        <begin position="5"/>
        <end position="65"/>
    </location>
</feature>
<dbReference type="AlphaFoldDB" id="B8LDC5"/>
<accession>B8LDC5</accession>
<dbReference type="eggNOG" id="KOG0627">
    <property type="taxonomic scope" value="Eukaryota"/>
</dbReference>
<dbReference type="GeneID" id="7444316"/>
<evidence type="ECO:0000313" key="5">
    <source>
        <dbReference type="EMBL" id="EED86783.1"/>
    </source>
</evidence>
<evidence type="ECO:0000313" key="6">
    <source>
        <dbReference type="Proteomes" id="UP000001449"/>
    </source>
</evidence>
<organism evidence="5 6">
    <name type="scientific">Thalassiosira pseudonana</name>
    <name type="common">Marine diatom</name>
    <name type="synonym">Cyclotella nana</name>
    <dbReference type="NCBI Taxonomy" id="35128"/>
    <lineage>
        <taxon>Eukaryota</taxon>
        <taxon>Sar</taxon>
        <taxon>Stramenopiles</taxon>
        <taxon>Ochrophyta</taxon>
        <taxon>Bacillariophyta</taxon>
        <taxon>Coscinodiscophyceae</taxon>
        <taxon>Thalassiosirophycidae</taxon>
        <taxon>Thalassiosirales</taxon>
        <taxon>Thalassiosiraceae</taxon>
        <taxon>Thalassiosira</taxon>
    </lineage>
</organism>
<dbReference type="HOGENOM" id="CLU_2856879_0_0_1"/>
<dbReference type="Pfam" id="PF00447">
    <property type="entry name" value="HSF_DNA-bind"/>
    <property type="match status" value="1"/>
</dbReference>
<dbReference type="Gene3D" id="1.10.10.10">
    <property type="entry name" value="Winged helix-like DNA-binding domain superfamily/Winged helix DNA-binding domain"/>
    <property type="match status" value="1"/>
</dbReference>
<evidence type="ECO:0000256" key="2">
    <source>
        <dbReference type="ARBA" id="ARBA00023125"/>
    </source>
</evidence>
<gene>
    <name evidence="5" type="primary">HSF19</name>
    <name evidence="5" type="ORF">THAPSDRAFT_264596</name>
</gene>
<reference evidence="5 6" key="1">
    <citation type="journal article" date="2004" name="Science">
        <title>The genome of the diatom Thalassiosira pseudonana: ecology, evolution, and metabolism.</title>
        <authorList>
            <person name="Armbrust E.V."/>
            <person name="Berges J.A."/>
            <person name="Bowler C."/>
            <person name="Green B.R."/>
            <person name="Martinez D."/>
            <person name="Putnam N.H."/>
            <person name="Zhou S."/>
            <person name="Allen A.E."/>
            <person name="Apt K.E."/>
            <person name="Bechner M."/>
            <person name="Brzezinski M.A."/>
            <person name="Chaal B.K."/>
            <person name="Chiovitti A."/>
            <person name="Davis A.K."/>
            <person name="Demarest M.S."/>
            <person name="Detter J.C."/>
            <person name="Glavina T."/>
            <person name="Goodstein D."/>
            <person name="Hadi M.Z."/>
            <person name="Hellsten U."/>
            <person name="Hildebrand M."/>
            <person name="Jenkins B.D."/>
            <person name="Jurka J."/>
            <person name="Kapitonov V.V."/>
            <person name="Kroger N."/>
            <person name="Lau W.W."/>
            <person name="Lane T.W."/>
            <person name="Larimer F.W."/>
            <person name="Lippmeier J.C."/>
            <person name="Lucas S."/>
            <person name="Medina M."/>
            <person name="Montsant A."/>
            <person name="Obornik M."/>
            <person name="Parker M.S."/>
            <person name="Palenik B."/>
            <person name="Pazour G.J."/>
            <person name="Richardson P.M."/>
            <person name="Rynearson T.A."/>
            <person name="Saito M.A."/>
            <person name="Schwartz D.C."/>
            <person name="Thamatrakoln K."/>
            <person name="Valentin K."/>
            <person name="Vardi A."/>
            <person name="Wilkerson F.P."/>
            <person name="Rokhsar D.S."/>
        </authorList>
    </citation>
    <scope>NUCLEOTIDE SEQUENCE [LARGE SCALE GENOMIC DNA]</scope>
    <source>
        <strain evidence="5 6">CCMP1335</strain>
    </source>
</reference>
<dbReference type="STRING" id="35128.B8LDC5"/>
<sequence>GAGKFPRKLHEIVSNPEYRHIIRWMPHGRSWAVLDKELLEKVVLPSHFSHASFASFNRSVNGWGF</sequence>
<feature type="non-terminal residue" evidence="5">
    <location>
        <position position="1"/>
    </location>
</feature>
<keyword evidence="6" id="KW-1185">Reference proteome</keyword>
<dbReference type="GO" id="GO:0003700">
    <property type="term" value="F:DNA-binding transcription factor activity"/>
    <property type="evidence" value="ECO:0007669"/>
    <property type="project" value="InterPro"/>
</dbReference>
<dbReference type="RefSeq" id="XP_002297055.1">
    <property type="nucleotide sequence ID" value="XM_002297019.1"/>
</dbReference>
<comment type="subcellular location">
    <subcellularLocation>
        <location evidence="1">Nucleus</location>
    </subcellularLocation>
</comment>